<dbReference type="PaxDb" id="39947-A0A0P0WW41"/>
<dbReference type="Gramene" id="Os06t0329350-01">
    <property type="protein sequence ID" value="Os06t0329350-01"/>
    <property type="gene ID" value="Os06g0329350"/>
</dbReference>
<evidence type="ECO:0000313" key="2">
    <source>
        <dbReference type="EMBL" id="BAS97552.1"/>
    </source>
</evidence>
<evidence type="ECO:0000313" key="3">
    <source>
        <dbReference type="Proteomes" id="UP000059680"/>
    </source>
</evidence>
<dbReference type="EMBL" id="AP014962">
    <property type="protein sequence ID" value="BAS97552.1"/>
    <property type="molecule type" value="Genomic_DNA"/>
</dbReference>
<proteinExistence type="predicted"/>
<protein>
    <submittedName>
        <fullName evidence="2">Os06g0329350 protein</fullName>
    </submittedName>
</protein>
<reference evidence="2 3" key="3">
    <citation type="journal article" date="2013" name="Rice">
        <title>Improvement of the Oryza sativa Nipponbare reference genome using next generation sequence and optical map data.</title>
        <authorList>
            <person name="Kawahara Y."/>
            <person name="de la Bastide M."/>
            <person name="Hamilton J.P."/>
            <person name="Kanamori H."/>
            <person name="McCombie W.R."/>
            <person name="Ouyang S."/>
            <person name="Schwartz D.C."/>
            <person name="Tanaka T."/>
            <person name="Wu J."/>
            <person name="Zhou S."/>
            <person name="Childs K.L."/>
            <person name="Davidson R.M."/>
            <person name="Lin H."/>
            <person name="Quesada-Ocampo L."/>
            <person name="Vaillancourt B."/>
            <person name="Sakai H."/>
            <person name="Lee S.S."/>
            <person name="Kim J."/>
            <person name="Numa H."/>
            <person name="Itoh T."/>
            <person name="Buell C.R."/>
            <person name="Matsumoto T."/>
        </authorList>
    </citation>
    <scope>NUCLEOTIDE SEQUENCE [LARGE SCALE GENOMIC DNA]</scope>
    <source>
        <strain evidence="3">cv. Nipponbare</strain>
    </source>
</reference>
<evidence type="ECO:0000256" key="1">
    <source>
        <dbReference type="SAM" id="MobiDB-lite"/>
    </source>
</evidence>
<sequence length="93" mass="9089">ASASSCSAATASSGSGAATVDGGVYRCGRPYLAVQPTPRENSRCRLGLDLAGGNGTTTRYNRCQRGSELGGGDTAAAMAVAASTSQGDTPSDG</sequence>
<reference evidence="3" key="1">
    <citation type="journal article" date="2005" name="Nature">
        <title>The map-based sequence of the rice genome.</title>
        <authorList>
            <consortium name="International rice genome sequencing project (IRGSP)"/>
            <person name="Matsumoto T."/>
            <person name="Wu J."/>
            <person name="Kanamori H."/>
            <person name="Katayose Y."/>
            <person name="Fujisawa M."/>
            <person name="Namiki N."/>
            <person name="Mizuno H."/>
            <person name="Yamamoto K."/>
            <person name="Antonio B.A."/>
            <person name="Baba T."/>
            <person name="Sakata K."/>
            <person name="Nagamura Y."/>
            <person name="Aoki H."/>
            <person name="Arikawa K."/>
            <person name="Arita K."/>
            <person name="Bito T."/>
            <person name="Chiden Y."/>
            <person name="Fujitsuka N."/>
            <person name="Fukunaka R."/>
            <person name="Hamada M."/>
            <person name="Harada C."/>
            <person name="Hayashi A."/>
            <person name="Hijishita S."/>
            <person name="Honda M."/>
            <person name="Hosokawa S."/>
            <person name="Ichikawa Y."/>
            <person name="Idonuma A."/>
            <person name="Iijima M."/>
            <person name="Ikeda M."/>
            <person name="Ikeno M."/>
            <person name="Ito K."/>
            <person name="Ito S."/>
            <person name="Ito T."/>
            <person name="Ito Y."/>
            <person name="Ito Y."/>
            <person name="Iwabuchi A."/>
            <person name="Kamiya K."/>
            <person name="Karasawa W."/>
            <person name="Kurita K."/>
            <person name="Katagiri S."/>
            <person name="Kikuta A."/>
            <person name="Kobayashi H."/>
            <person name="Kobayashi N."/>
            <person name="Machita K."/>
            <person name="Maehara T."/>
            <person name="Masukawa M."/>
            <person name="Mizubayashi T."/>
            <person name="Mukai Y."/>
            <person name="Nagasaki H."/>
            <person name="Nagata Y."/>
            <person name="Naito S."/>
            <person name="Nakashima M."/>
            <person name="Nakama Y."/>
            <person name="Nakamichi Y."/>
            <person name="Nakamura M."/>
            <person name="Meguro A."/>
            <person name="Negishi M."/>
            <person name="Ohta I."/>
            <person name="Ohta T."/>
            <person name="Okamoto M."/>
            <person name="Ono N."/>
            <person name="Saji S."/>
            <person name="Sakaguchi M."/>
            <person name="Sakai K."/>
            <person name="Shibata M."/>
            <person name="Shimokawa T."/>
            <person name="Song J."/>
            <person name="Takazaki Y."/>
            <person name="Terasawa K."/>
            <person name="Tsugane M."/>
            <person name="Tsuji K."/>
            <person name="Ueda S."/>
            <person name="Waki K."/>
            <person name="Yamagata H."/>
            <person name="Yamamoto M."/>
            <person name="Yamamoto S."/>
            <person name="Yamane H."/>
            <person name="Yoshiki S."/>
            <person name="Yoshihara R."/>
            <person name="Yukawa K."/>
            <person name="Zhong H."/>
            <person name="Yano M."/>
            <person name="Yuan Q."/>
            <person name="Ouyang S."/>
            <person name="Liu J."/>
            <person name="Jones K.M."/>
            <person name="Gansberger K."/>
            <person name="Moffat K."/>
            <person name="Hill J."/>
            <person name="Bera J."/>
            <person name="Fadrosh D."/>
            <person name="Jin S."/>
            <person name="Johri S."/>
            <person name="Kim M."/>
            <person name="Overton L."/>
            <person name="Reardon M."/>
            <person name="Tsitrin T."/>
            <person name="Vuong H."/>
            <person name="Weaver B."/>
            <person name="Ciecko A."/>
            <person name="Tallon L."/>
            <person name="Jackson J."/>
            <person name="Pai G."/>
            <person name="Aken S.V."/>
            <person name="Utterback T."/>
            <person name="Reidmuller S."/>
            <person name="Feldblyum T."/>
            <person name="Hsiao J."/>
            <person name="Zismann V."/>
            <person name="Iobst S."/>
            <person name="de Vazeille A.R."/>
            <person name="Buell C.R."/>
            <person name="Ying K."/>
            <person name="Li Y."/>
            <person name="Lu T."/>
            <person name="Huang Y."/>
            <person name="Zhao Q."/>
            <person name="Feng Q."/>
            <person name="Zhang L."/>
            <person name="Zhu J."/>
            <person name="Weng Q."/>
            <person name="Mu J."/>
            <person name="Lu Y."/>
            <person name="Fan D."/>
            <person name="Liu Y."/>
            <person name="Guan J."/>
            <person name="Zhang Y."/>
            <person name="Yu S."/>
            <person name="Liu X."/>
            <person name="Zhang Y."/>
            <person name="Hong G."/>
            <person name="Han B."/>
            <person name="Choisne N."/>
            <person name="Demange N."/>
            <person name="Orjeda G."/>
            <person name="Samain S."/>
            <person name="Cattolico L."/>
            <person name="Pelletier E."/>
            <person name="Couloux A."/>
            <person name="Segurens B."/>
            <person name="Wincker P."/>
            <person name="D'Hont A."/>
            <person name="Scarpelli C."/>
            <person name="Weissenbach J."/>
            <person name="Salanoubat M."/>
            <person name="Quetier F."/>
            <person name="Yu Y."/>
            <person name="Kim H.R."/>
            <person name="Rambo T."/>
            <person name="Currie J."/>
            <person name="Collura K."/>
            <person name="Luo M."/>
            <person name="Yang T."/>
            <person name="Ammiraju J.S.S."/>
            <person name="Engler F."/>
            <person name="Soderlund C."/>
            <person name="Wing R.A."/>
            <person name="Palmer L.E."/>
            <person name="de la Bastide M."/>
            <person name="Spiegel L."/>
            <person name="Nascimento L."/>
            <person name="Zutavern T."/>
            <person name="O'Shaughnessy A."/>
            <person name="Dike S."/>
            <person name="Dedhia N."/>
            <person name="Preston R."/>
            <person name="Balija V."/>
            <person name="McCombie W.R."/>
            <person name="Chow T."/>
            <person name="Chen H."/>
            <person name="Chung M."/>
            <person name="Chen C."/>
            <person name="Shaw J."/>
            <person name="Wu H."/>
            <person name="Hsiao K."/>
            <person name="Chao Y."/>
            <person name="Chu M."/>
            <person name="Cheng C."/>
            <person name="Hour A."/>
            <person name="Lee P."/>
            <person name="Lin S."/>
            <person name="Lin Y."/>
            <person name="Liou J."/>
            <person name="Liu S."/>
            <person name="Hsing Y."/>
            <person name="Raghuvanshi S."/>
            <person name="Mohanty A."/>
            <person name="Bharti A.K."/>
            <person name="Gaur A."/>
            <person name="Gupta V."/>
            <person name="Kumar D."/>
            <person name="Ravi V."/>
            <person name="Vij S."/>
            <person name="Kapur A."/>
            <person name="Khurana P."/>
            <person name="Khurana P."/>
            <person name="Khurana J.P."/>
            <person name="Tyagi A.K."/>
            <person name="Gaikwad K."/>
            <person name="Singh A."/>
            <person name="Dalal V."/>
            <person name="Srivastava S."/>
            <person name="Dixit A."/>
            <person name="Pal A.K."/>
            <person name="Ghazi I.A."/>
            <person name="Yadav M."/>
            <person name="Pandit A."/>
            <person name="Bhargava A."/>
            <person name="Sureshbabu K."/>
            <person name="Batra K."/>
            <person name="Sharma T.R."/>
            <person name="Mohapatra T."/>
            <person name="Singh N.K."/>
            <person name="Messing J."/>
            <person name="Nelson A.B."/>
            <person name="Fuks G."/>
            <person name="Kavchok S."/>
            <person name="Keizer G."/>
            <person name="Linton E."/>
            <person name="Llaca V."/>
            <person name="Song R."/>
            <person name="Tanyolac B."/>
            <person name="Young S."/>
            <person name="Ho-Il K."/>
            <person name="Hahn J.H."/>
            <person name="Sangsakoo G."/>
            <person name="Vanavichit A."/>
            <person name="de Mattos Luiz.A.T."/>
            <person name="Zimmer P.D."/>
            <person name="Malone G."/>
            <person name="Dellagostin O."/>
            <person name="de Oliveira A.C."/>
            <person name="Bevan M."/>
            <person name="Bancroft I."/>
            <person name="Minx P."/>
            <person name="Cordum H."/>
            <person name="Wilson R."/>
            <person name="Cheng Z."/>
            <person name="Jin W."/>
            <person name="Jiang J."/>
            <person name="Leong S.A."/>
            <person name="Iwama H."/>
            <person name="Gojobori T."/>
            <person name="Itoh T."/>
            <person name="Niimura Y."/>
            <person name="Fujii Y."/>
            <person name="Habara T."/>
            <person name="Sakai H."/>
            <person name="Sato Y."/>
            <person name="Wilson G."/>
            <person name="Kumar K."/>
            <person name="McCouch S."/>
            <person name="Juretic N."/>
            <person name="Hoen D."/>
            <person name="Wright S."/>
            <person name="Bruskiewich R."/>
            <person name="Bureau T."/>
            <person name="Miyao A."/>
            <person name="Hirochika H."/>
            <person name="Nishikawa T."/>
            <person name="Kadowaki K."/>
            <person name="Sugiura M."/>
            <person name="Burr B."/>
            <person name="Sasaki T."/>
        </authorList>
    </citation>
    <scope>NUCLEOTIDE SEQUENCE [LARGE SCALE GENOMIC DNA]</scope>
    <source>
        <strain evidence="3">cv. Nipponbare</strain>
    </source>
</reference>
<feature type="region of interest" description="Disordered" evidence="1">
    <location>
        <begin position="1"/>
        <end position="23"/>
    </location>
</feature>
<dbReference type="Proteomes" id="UP000059680">
    <property type="component" value="Chromosome 6"/>
</dbReference>
<organism evidence="2 3">
    <name type="scientific">Oryza sativa subsp. japonica</name>
    <name type="common">Rice</name>
    <dbReference type="NCBI Taxonomy" id="39947"/>
    <lineage>
        <taxon>Eukaryota</taxon>
        <taxon>Viridiplantae</taxon>
        <taxon>Streptophyta</taxon>
        <taxon>Embryophyta</taxon>
        <taxon>Tracheophyta</taxon>
        <taxon>Spermatophyta</taxon>
        <taxon>Magnoliopsida</taxon>
        <taxon>Liliopsida</taxon>
        <taxon>Poales</taxon>
        <taxon>Poaceae</taxon>
        <taxon>BOP clade</taxon>
        <taxon>Oryzoideae</taxon>
        <taxon>Oryzeae</taxon>
        <taxon>Oryzinae</taxon>
        <taxon>Oryza</taxon>
        <taxon>Oryza sativa</taxon>
    </lineage>
</organism>
<feature type="compositionally biased region" description="Low complexity" evidence="1">
    <location>
        <begin position="1"/>
        <end position="19"/>
    </location>
</feature>
<reference evidence="2 3" key="2">
    <citation type="journal article" date="2013" name="Plant Cell Physiol.">
        <title>Rice Annotation Project Database (RAP-DB): an integrative and interactive database for rice genomics.</title>
        <authorList>
            <person name="Sakai H."/>
            <person name="Lee S.S."/>
            <person name="Tanaka T."/>
            <person name="Numa H."/>
            <person name="Kim J."/>
            <person name="Kawahara Y."/>
            <person name="Wakimoto H."/>
            <person name="Yang C.C."/>
            <person name="Iwamoto M."/>
            <person name="Abe T."/>
            <person name="Yamada Y."/>
            <person name="Muto A."/>
            <person name="Inokuchi H."/>
            <person name="Ikemura T."/>
            <person name="Matsumoto T."/>
            <person name="Sasaki T."/>
            <person name="Itoh T."/>
        </authorList>
    </citation>
    <scope>NUCLEOTIDE SEQUENCE [LARGE SCALE GENOMIC DNA]</scope>
    <source>
        <strain evidence="3">cv. Nipponbare</strain>
    </source>
</reference>
<dbReference type="InParanoid" id="A0A0P0WW41"/>
<accession>A0A0P0WW41</accession>
<name>A0A0P0WW41_ORYSJ</name>
<gene>
    <name evidence="2" type="ordered locus">Os06g0329350</name>
    <name evidence="2" type="ORF">OSNPB_060329350</name>
</gene>
<dbReference type="AlphaFoldDB" id="A0A0P0WW41"/>
<keyword evidence="3" id="KW-1185">Reference proteome</keyword>
<feature type="non-terminal residue" evidence="2">
    <location>
        <position position="1"/>
    </location>
</feature>